<comment type="caution">
    <text evidence="4">The sequence shown here is derived from an EMBL/GenBank/DDBJ whole genome shotgun (WGS) entry which is preliminary data.</text>
</comment>
<dbReference type="InterPro" id="IPR009472">
    <property type="entry name" value="Tab2-like"/>
</dbReference>
<evidence type="ECO:0000259" key="3">
    <source>
        <dbReference type="Pfam" id="PF20429"/>
    </source>
</evidence>
<evidence type="ECO:0000256" key="1">
    <source>
        <dbReference type="SAM" id="SignalP"/>
    </source>
</evidence>
<dbReference type="PANTHER" id="PTHR34556:SF2">
    <property type="entry name" value="PROTEIN TAB2 HOMOLOG, CHLOROPLASTIC"/>
    <property type="match status" value="1"/>
</dbReference>
<dbReference type="Pfam" id="PF20429">
    <property type="entry name" value="Tab2-like_C"/>
    <property type="match status" value="1"/>
</dbReference>
<dbReference type="Pfam" id="PF06485">
    <property type="entry name" value="Tab2-like_N"/>
    <property type="match status" value="1"/>
</dbReference>
<proteinExistence type="predicted"/>
<feature type="domain" description="RNA-binding protein Tab2/Atab2 C-terminal" evidence="3">
    <location>
        <begin position="207"/>
        <end position="355"/>
    </location>
</feature>
<evidence type="ECO:0000259" key="2">
    <source>
        <dbReference type="Pfam" id="PF06485"/>
    </source>
</evidence>
<feature type="signal peptide" evidence="1">
    <location>
        <begin position="1"/>
        <end position="20"/>
    </location>
</feature>
<dbReference type="Proteomes" id="UP000664859">
    <property type="component" value="Unassembled WGS sequence"/>
</dbReference>
<dbReference type="EMBL" id="JAFCMP010000046">
    <property type="protein sequence ID" value="KAG5189744.1"/>
    <property type="molecule type" value="Genomic_DNA"/>
</dbReference>
<name>A0A836CLG2_9STRA</name>
<dbReference type="AlphaFoldDB" id="A0A836CLG2"/>
<keyword evidence="5" id="KW-1185">Reference proteome</keyword>
<evidence type="ECO:0000313" key="4">
    <source>
        <dbReference type="EMBL" id="KAG5189744.1"/>
    </source>
</evidence>
<dbReference type="GO" id="GO:0003723">
    <property type="term" value="F:RNA binding"/>
    <property type="evidence" value="ECO:0007669"/>
    <property type="project" value="InterPro"/>
</dbReference>
<sequence length="359" mass="39855">MRCRRLLAAAAAALLPCGHAFAPATFTSAGSRVFSVRQHHQLVERALRLHQTQDSGDAGAVATAAPLPLGASETTIEPGATISDQWEMDVYSRPVVGKDGKKLWELLLCDSTGNFKHVERIPSNMVNSREVRKAVERIIEEAPLRPSTIRFFRNAMFNMINIALSEVDVTVRPCRTTYALYNWLEARERNVYPEMEGYTPTMTQGNFFDIRTPSRLPDALRGDKYAFVALPVSEFRKGGSIDDSNIGLGRLCPIDPEIPDDAMVQGLAVFTKRALPLATWLSGLEVAFMKADLKRRELVMECGISTQYLVARVTDDQRAEAQNFEAGKRSLGGLHFVAVQEDPDIDQVAGFWLLKEVTP</sequence>
<dbReference type="PANTHER" id="PTHR34556">
    <property type="match status" value="1"/>
</dbReference>
<feature type="domain" description="RNA-binding protein Tab2-like N-terminal" evidence="2">
    <location>
        <begin position="86"/>
        <end position="187"/>
    </location>
</feature>
<gene>
    <name evidence="4" type="ORF">JKP88DRAFT_197491</name>
</gene>
<dbReference type="InterPro" id="IPR046761">
    <property type="entry name" value="Tab2-like_C"/>
</dbReference>
<dbReference type="InterPro" id="IPR046760">
    <property type="entry name" value="Tab2-like_N"/>
</dbReference>
<feature type="chain" id="PRO_5032603511" evidence="1">
    <location>
        <begin position="21"/>
        <end position="359"/>
    </location>
</feature>
<evidence type="ECO:0000313" key="5">
    <source>
        <dbReference type="Proteomes" id="UP000664859"/>
    </source>
</evidence>
<reference evidence="4" key="1">
    <citation type="submission" date="2021-02" db="EMBL/GenBank/DDBJ databases">
        <title>First Annotated Genome of the Yellow-green Alga Tribonema minus.</title>
        <authorList>
            <person name="Mahan K.M."/>
        </authorList>
    </citation>
    <scope>NUCLEOTIDE SEQUENCE</scope>
    <source>
        <strain evidence="4">UTEX B ZZ1240</strain>
    </source>
</reference>
<dbReference type="OrthoDB" id="3833at2759"/>
<accession>A0A836CLG2</accession>
<protein>
    <submittedName>
        <fullName evidence="4">Uncharacterized protein</fullName>
    </submittedName>
</protein>
<keyword evidence="1" id="KW-0732">Signal</keyword>
<organism evidence="4 5">
    <name type="scientific">Tribonema minus</name>
    <dbReference type="NCBI Taxonomy" id="303371"/>
    <lineage>
        <taxon>Eukaryota</taxon>
        <taxon>Sar</taxon>
        <taxon>Stramenopiles</taxon>
        <taxon>Ochrophyta</taxon>
        <taxon>PX clade</taxon>
        <taxon>Xanthophyceae</taxon>
        <taxon>Tribonematales</taxon>
        <taxon>Tribonemataceae</taxon>
        <taxon>Tribonema</taxon>
    </lineage>
</organism>